<name>A0A8J8C805_9EURY</name>
<dbReference type="EMBL" id="RKLQ01000001">
    <property type="protein sequence ID" value="MBX0302639.1"/>
    <property type="molecule type" value="Genomic_DNA"/>
</dbReference>
<evidence type="ECO:0000313" key="4">
    <source>
        <dbReference type="Proteomes" id="UP000783863"/>
    </source>
</evidence>
<reference evidence="3" key="1">
    <citation type="submission" date="2021-06" db="EMBL/GenBank/DDBJ databases">
        <title>Halomicroarcula sp. F24A a new haloarchaeum isolated from saline soil.</title>
        <authorList>
            <person name="Duran-Viseras A."/>
            <person name="Sanchez-Porro C."/>
            <person name="Ventosa A."/>
        </authorList>
    </citation>
    <scope>NUCLEOTIDE SEQUENCE</scope>
    <source>
        <strain evidence="3">F24A</strain>
    </source>
</reference>
<comment type="caution">
    <text evidence="3">The sequence shown here is derived from an EMBL/GenBank/DDBJ whole genome shotgun (WGS) entry which is preliminary data.</text>
</comment>
<dbReference type="PROSITE" id="PS51318">
    <property type="entry name" value="TAT"/>
    <property type="match status" value="1"/>
</dbReference>
<feature type="compositionally biased region" description="Acidic residues" evidence="1">
    <location>
        <begin position="36"/>
        <end position="71"/>
    </location>
</feature>
<dbReference type="AlphaFoldDB" id="A0A8J8C805"/>
<accession>A0A8J8C805</accession>
<dbReference type="PROSITE" id="PS51257">
    <property type="entry name" value="PROKAR_LIPOPROTEIN"/>
    <property type="match status" value="1"/>
</dbReference>
<evidence type="ECO:0000313" key="3">
    <source>
        <dbReference type="EMBL" id="MBX0302639.1"/>
    </source>
</evidence>
<keyword evidence="2" id="KW-1133">Transmembrane helix</keyword>
<feature type="region of interest" description="Disordered" evidence="1">
    <location>
        <begin position="22"/>
        <end position="78"/>
    </location>
</feature>
<dbReference type="Proteomes" id="UP000783863">
    <property type="component" value="Unassembled WGS sequence"/>
</dbReference>
<protein>
    <submittedName>
        <fullName evidence="3">Twin-arginine translocation signal domain-containing protein</fullName>
    </submittedName>
</protein>
<sequence length="78" mass="7972">MTRDDDTSRRRFLLGTGVAIGTVGLAGCGIPGGGGGEEEEEEGGGEAEEEDGGGEEEEEDGGGEEEEEEEQLQGPEAT</sequence>
<organism evidence="3 4">
    <name type="scientific">Haloarcula salinisoli</name>
    <dbReference type="NCBI Taxonomy" id="2487746"/>
    <lineage>
        <taxon>Archaea</taxon>
        <taxon>Methanobacteriati</taxon>
        <taxon>Methanobacteriota</taxon>
        <taxon>Stenosarchaea group</taxon>
        <taxon>Halobacteria</taxon>
        <taxon>Halobacteriales</taxon>
        <taxon>Haloarculaceae</taxon>
        <taxon>Haloarcula</taxon>
    </lineage>
</organism>
<feature type="compositionally biased region" description="Gly residues" evidence="1">
    <location>
        <begin position="24"/>
        <end position="35"/>
    </location>
</feature>
<proteinExistence type="predicted"/>
<dbReference type="InterPro" id="IPR006311">
    <property type="entry name" value="TAT_signal"/>
</dbReference>
<dbReference type="RefSeq" id="WP_220586873.1">
    <property type="nucleotide sequence ID" value="NZ_RKLQ01000001.1"/>
</dbReference>
<evidence type="ECO:0000256" key="2">
    <source>
        <dbReference type="SAM" id="Phobius"/>
    </source>
</evidence>
<keyword evidence="2" id="KW-0472">Membrane</keyword>
<evidence type="ECO:0000256" key="1">
    <source>
        <dbReference type="SAM" id="MobiDB-lite"/>
    </source>
</evidence>
<gene>
    <name evidence="3" type="ORF">EGD98_03015</name>
</gene>
<keyword evidence="2" id="KW-0812">Transmembrane</keyword>
<keyword evidence="4" id="KW-1185">Reference proteome</keyword>
<feature type="transmembrane region" description="Helical" evidence="2">
    <location>
        <begin position="12"/>
        <end position="32"/>
    </location>
</feature>